<sequence>MEETNSIAITIEIAQIIAIFGLIIYLLNKIRIRLALSKAKHPSLRGHSKWSRRLAKQVKFFEYKEDSYFAVDGAPINIATQRKQAFHQLKDRMAAQSPKTIEFSYGLQQSVSDLQFTSNYRVPFPFRNQLPQPFTLSNIVKETQGTKIKDLDGNWRYDLSGSYGVNVFGYDFYKSCISAGSKRVAELGPVLGPYHPIIAENVDFIKRISGLEEVSFHMSGTEAVMQAVRLARYNTGKKYLVRFCGAYHGWWDGVQPGVGNQRDVNDVYTLNDQSEQTLHVLSTRNDIACVLINPLQAFHPNADSASDVGLIGSLRATNFNKAAYSDWLKRIREICTQRNIVLIFDEVFTGFRLGYRGAQQYFDVQADMVTYGKTIGGGLPIGVVASSHALMKRYKDKQPAHVSLARGTFNSHPYVMAAMNEFLTRIQQPDIQQQYKNIESVWDKRVAKFNQCLQQADLPLKITNMQSILSVIYTKPSRYNWMFQFYLRANQLELSWIGSGRMIMSFDFTDADFDQVIEQFITAAQQMAADGWWWQSSTLTNKSIKQQFVYDMVSAYSPLLAKFFPSPLMLKTTKAVKTLKSVNTVKSS</sequence>
<evidence type="ECO:0000256" key="3">
    <source>
        <dbReference type="SAM" id="Phobius"/>
    </source>
</evidence>
<keyword evidence="3" id="KW-0812">Transmembrane</keyword>
<dbReference type="RefSeq" id="WP_101344853.1">
    <property type="nucleotide sequence ID" value="NZ_PJAI02000008.1"/>
</dbReference>
<dbReference type="PANTHER" id="PTHR43713">
    <property type="entry name" value="GLUTAMATE-1-SEMIALDEHYDE 2,1-AMINOMUTASE"/>
    <property type="match status" value="1"/>
</dbReference>
<dbReference type="EMBL" id="PJAI02000008">
    <property type="protein sequence ID" value="TYK65743.1"/>
    <property type="molecule type" value="Genomic_DNA"/>
</dbReference>
<evidence type="ECO:0000256" key="2">
    <source>
        <dbReference type="ARBA" id="ARBA00022898"/>
    </source>
</evidence>
<dbReference type="Gene3D" id="3.90.1150.10">
    <property type="entry name" value="Aspartate Aminotransferase, domain 1"/>
    <property type="match status" value="1"/>
</dbReference>
<dbReference type="Gene3D" id="3.40.640.10">
    <property type="entry name" value="Type I PLP-dependent aspartate aminotransferase-like (Major domain)"/>
    <property type="match status" value="1"/>
</dbReference>
<evidence type="ECO:0000313" key="5">
    <source>
        <dbReference type="Proteomes" id="UP000815846"/>
    </source>
</evidence>
<keyword evidence="3" id="KW-0472">Membrane</keyword>
<name>A0ABY3MX10_9GAMM</name>
<evidence type="ECO:0000256" key="1">
    <source>
        <dbReference type="ARBA" id="ARBA00001933"/>
    </source>
</evidence>
<dbReference type="SUPFAM" id="SSF53383">
    <property type="entry name" value="PLP-dependent transferases"/>
    <property type="match status" value="1"/>
</dbReference>
<dbReference type="InterPro" id="IPR049704">
    <property type="entry name" value="Aminotrans_3_PPA_site"/>
</dbReference>
<dbReference type="PANTHER" id="PTHR43713:SF3">
    <property type="entry name" value="GLUTAMATE-1-SEMIALDEHYDE 2,1-AMINOMUTASE 1, CHLOROPLASTIC-RELATED"/>
    <property type="match status" value="1"/>
</dbReference>
<evidence type="ECO:0000313" key="4">
    <source>
        <dbReference type="EMBL" id="TYK65743.1"/>
    </source>
</evidence>
<accession>A0ABY3MX10</accession>
<dbReference type="InterPro" id="IPR015424">
    <property type="entry name" value="PyrdxlP-dep_Trfase"/>
</dbReference>
<dbReference type="InterPro" id="IPR015421">
    <property type="entry name" value="PyrdxlP-dep_Trfase_major"/>
</dbReference>
<keyword evidence="4" id="KW-0032">Aminotransferase</keyword>
<feature type="transmembrane region" description="Helical" evidence="3">
    <location>
        <begin position="6"/>
        <end position="27"/>
    </location>
</feature>
<organism evidence="4 5">
    <name type="scientific">Colwellia echini</name>
    <dbReference type="NCBI Taxonomy" id="1982103"/>
    <lineage>
        <taxon>Bacteria</taxon>
        <taxon>Pseudomonadati</taxon>
        <taxon>Pseudomonadota</taxon>
        <taxon>Gammaproteobacteria</taxon>
        <taxon>Alteromonadales</taxon>
        <taxon>Colwelliaceae</taxon>
        <taxon>Colwellia</taxon>
    </lineage>
</organism>
<protein>
    <submittedName>
        <fullName evidence="4">Aminotransferase class III-fold pyridoxal phosphate-dependent enzyme</fullName>
    </submittedName>
</protein>
<comment type="cofactor">
    <cofactor evidence="1">
        <name>pyridoxal 5'-phosphate</name>
        <dbReference type="ChEBI" id="CHEBI:597326"/>
    </cofactor>
</comment>
<dbReference type="GO" id="GO:0008483">
    <property type="term" value="F:transaminase activity"/>
    <property type="evidence" value="ECO:0007669"/>
    <property type="project" value="UniProtKB-KW"/>
</dbReference>
<comment type="caution">
    <text evidence="4">The sequence shown here is derived from an EMBL/GenBank/DDBJ whole genome shotgun (WGS) entry which is preliminary data.</text>
</comment>
<gene>
    <name evidence="4" type="ORF">CWS31_008820</name>
</gene>
<dbReference type="InterPro" id="IPR005814">
    <property type="entry name" value="Aminotrans_3"/>
</dbReference>
<keyword evidence="2" id="KW-0663">Pyridoxal phosphate</keyword>
<keyword evidence="4" id="KW-0808">Transferase</keyword>
<dbReference type="InterPro" id="IPR015422">
    <property type="entry name" value="PyrdxlP-dep_Trfase_small"/>
</dbReference>
<keyword evidence="5" id="KW-1185">Reference proteome</keyword>
<reference evidence="4 5" key="1">
    <citation type="submission" date="2019-08" db="EMBL/GenBank/DDBJ databases">
        <title>Microbe sample from Colwellia echini.</title>
        <authorList>
            <person name="Christiansen L."/>
            <person name="Pathiraja D."/>
            <person name="Schultz-Johansen M."/>
            <person name="Choi I.-G."/>
            <person name="Stougaard P."/>
        </authorList>
    </citation>
    <scope>NUCLEOTIDE SEQUENCE [LARGE SCALE GENOMIC DNA]</scope>
    <source>
        <strain evidence="4 5">A3</strain>
    </source>
</reference>
<dbReference type="PROSITE" id="PS00600">
    <property type="entry name" value="AA_TRANSFER_CLASS_3"/>
    <property type="match status" value="1"/>
</dbReference>
<keyword evidence="3" id="KW-1133">Transmembrane helix</keyword>
<proteinExistence type="predicted"/>
<dbReference type="Pfam" id="PF00202">
    <property type="entry name" value="Aminotran_3"/>
    <property type="match status" value="2"/>
</dbReference>
<dbReference type="Proteomes" id="UP000815846">
    <property type="component" value="Unassembled WGS sequence"/>
</dbReference>